<name>A0A5R9BC87_9MICC</name>
<dbReference type="EMBL" id="VAVZ01000018">
    <property type="protein sequence ID" value="TLP97371.1"/>
    <property type="molecule type" value="Genomic_DNA"/>
</dbReference>
<organism evidence="1 2">
    <name type="scientific">Nesterenkonia salmonea</name>
    <dbReference type="NCBI Taxonomy" id="1804987"/>
    <lineage>
        <taxon>Bacteria</taxon>
        <taxon>Bacillati</taxon>
        <taxon>Actinomycetota</taxon>
        <taxon>Actinomycetes</taxon>
        <taxon>Micrococcales</taxon>
        <taxon>Micrococcaceae</taxon>
        <taxon>Nesterenkonia</taxon>
    </lineage>
</organism>
<dbReference type="AlphaFoldDB" id="A0A5R9BC87"/>
<protein>
    <submittedName>
        <fullName evidence="1">Uncharacterized protein</fullName>
    </submittedName>
</protein>
<dbReference type="RefSeq" id="WP_138252998.1">
    <property type="nucleotide sequence ID" value="NZ_VAVZ01000018.1"/>
</dbReference>
<proteinExistence type="predicted"/>
<evidence type="ECO:0000313" key="1">
    <source>
        <dbReference type="EMBL" id="TLP97371.1"/>
    </source>
</evidence>
<sequence length="173" mass="19922">MTNDRRLHLNRHVRAQLLSATTAGLYDVDDETAHMYLDTANALLLETLADADPWRDLYGPEDRTLDGDRFGHPEAFHDVLHPGPVLRAARDFGEVRRDPITLDEKNRLFAWLALRHRVIATWCGRFHEVYAIADQAARIASGMNSDFTRKRMIAVHRIEDDEYFHARNLVHAP</sequence>
<accession>A0A5R9BC87</accession>
<gene>
    <name evidence="1" type="ORF">FEF26_07915</name>
</gene>
<evidence type="ECO:0000313" key="2">
    <source>
        <dbReference type="Proteomes" id="UP000310458"/>
    </source>
</evidence>
<dbReference type="Proteomes" id="UP000310458">
    <property type="component" value="Unassembled WGS sequence"/>
</dbReference>
<keyword evidence="2" id="KW-1185">Reference proteome</keyword>
<comment type="caution">
    <text evidence="1">The sequence shown here is derived from an EMBL/GenBank/DDBJ whole genome shotgun (WGS) entry which is preliminary data.</text>
</comment>
<dbReference type="OrthoDB" id="4963876at2"/>
<reference evidence="1 2" key="1">
    <citation type="submission" date="2019-05" db="EMBL/GenBank/DDBJ databases">
        <title>Nesterenkonia sp. GY074 isolated from the Southern Atlantic Ocean.</title>
        <authorList>
            <person name="Zhang G."/>
        </authorList>
    </citation>
    <scope>NUCLEOTIDE SEQUENCE [LARGE SCALE GENOMIC DNA]</scope>
    <source>
        <strain evidence="1 2">GY074</strain>
    </source>
</reference>